<evidence type="ECO:0000313" key="2">
    <source>
        <dbReference type="EMBL" id="SHJ36973.1"/>
    </source>
</evidence>
<organism evidence="2 3">
    <name type="scientific">Lutispora thermophila DSM 19022</name>
    <dbReference type="NCBI Taxonomy" id="1122184"/>
    <lineage>
        <taxon>Bacteria</taxon>
        <taxon>Bacillati</taxon>
        <taxon>Bacillota</taxon>
        <taxon>Clostridia</taxon>
        <taxon>Lutisporales</taxon>
        <taxon>Lutisporaceae</taxon>
        <taxon>Lutispora</taxon>
    </lineage>
</organism>
<dbReference type="SUPFAM" id="SSF47336">
    <property type="entry name" value="ACP-like"/>
    <property type="match status" value="1"/>
</dbReference>
<evidence type="ECO:0000259" key="1">
    <source>
        <dbReference type="PROSITE" id="PS50075"/>
    </source>
</evidence>
<dbReference type="Proteomes" id="UP000184442">
    <property type="component" value="Unassembled WGS sequence"/>
</dbReference>
<proteinExistence type="predicted"/>
<dbReference type="Gene3D" id="1.10.1200.10">
    <property type="entry name" value="ACP-like"/>
    <property type="match status" value="1"/>
</dbReference>
<keyword evidence="3" id="KW-1185">Reference proteome</keyword>
<dbReference type="PROSITE" id="PS50075">
    <property type="entry name" value="CARRIER"/>
    <property type="match status" value="1"/>
</dbReference>
<sequence>MNNEIKVKLYKIIEENGIYFDYKNLDEIIEFDSLQFVSLLLSIEEEFNIEINDELLDYEKMNTVSKLTQLVEDLIIDNDVVKVSL</sequence>
<dbReference type="RefSeq" id="WP_073027845.1">
    <property type="nucleotide sequence ID" value="NZ_FQZS01000037.1"/>
</dbReference>
<dbReference type="EMBL" id="FQZS01000037">
    <property type="protein sequence ID" value="SHJ36973.1"/>
    <property type="molecule type" value="Genomic_DNA"/>
</dbReference>
<accession>A0A1M6IRA7</accession>
<dbReference type="Pfam" id="PF00550">
    <property type="entry name" value="PP-binding"/>
    <property type="match status" value="1"/>
</dbReference>
<protein>
    <submittedName>
        <fullName evidence="2">Acyl carrier protein</fullName>
    </submittedName>
</protein>
<dbReference type="AlphaFoldDB" id="A0A1M6IRA7"/>
<dbReference type="InterPro" id="IPR009081">
    <property type="entry name" value="PP-bd_ACP"/>
</dbReference>
<name>A0A1M6IRA7_9FIRM</name>
<reference evidence="2 3" key="1">
    <citation type="submission" date="2016-11" db="EMBL/GenBank/DDBJ databases">
        <authorList>
            <person name="Jaros S."/>
            <person name="Januszkiewicz K."/>
            <person name="Wedrychowicz H."/>
        </authorList>
    </citation>
    <scope>NUCLEOTIDE SEQUENCE [LARGE SCALE GENOMIC DNA]</scope>
    <source>
        <strain evidence="2 3">DSM 19022</strain>
    </source>
</reference>
<gene>
    <name evidence="2" type="ORF">SAMN02745176_03365</name>
</gene>
<dbReference type="InterPro" id="IPR036736">
    <property type="entry name" value="ACP-like_sf"/>
</dbReference>
<feature type="domain" description="Carrier" evidence="1">
    <location>
        <begin position="1"/>
        <end position="75"/>
    </location>
</feature>
<evidence type="ECO:0000313" key="3">
    <source>
        <dbReference type="Proteomes" id="UP000184442"/>
    </source>
</evidence>
<dbReference type="STRING" id="1122184.SAMN02745176_03365"/>